<dbReference type="InterPro" id="IPR003428">
    <property type="entry name" value="MAM33"/>
</dbReference>
<dbReference type="AlphaFoldDB" id="A0A6A6FEY2"/>
<evidence type="ECO:0000313" key="2">
    <source>
        <dbReference type="EMBL" id="KAF2211933.1"/>
    </source>
</evidence>
<evidence type="ECO:0000256" key="1">
    <source>
        <dbReference type="SAM" id="MobiDB-lite"/>
    </source>
</evidence>
<feature type="region of interest" description="Disordered" evidence="1">
    <location>
        <begin position="155"/>
        <end position="193"/>
    </location>
</feature>
<name>A0A6A6FEY2_9PEZI</name>
<organism evidence="2 3">
    <name type="scientific">Cercospora zeae-maydis SCOH1-5</name>
    <dbReference type="NCBI Taxonomy" id="717836"/>
    <lineage>
        <taxon>Eukaryota</taxon>
        <taxon>Fungi</taxon>
        <taxon>Dikarya</taxon>
        <taxon>Ascomycota</taxon>
        <taxon>Pezizomycotina</taxon>
        <taxon>Dothideomycetes</taxon>
        <taxon>Dothideomycetidae</taxon>
        <taxon>Mycosphaerellales</taxon>
        <taxon>Mycosphaerellaceae</taxon>
        <taxon>Cercospora</taxon>
    </lineage>
</organism>
<reference evidence="2" key="1">
    <citation type="journal article" date="2020" name="Stud. Mycol.">
        <title>101 Dothideomycetes genomes: a test case for predicting lifestyles and emergence of pathogens.</title>
        <authorList>
            <person name="Haridas S."/>
            <person name="Albert R."/>
            <person name="Binder M."/>
            <person name="Bloem J."/>
            <person name="Labutti K."/>
            <person name="Salamov A."/>
            <person name="Andreopoulos B."/>
            <person name="Baker S."/>
            <person name="Barry K."/>
            <person name="Bills G."/>
            <person name="Bluhm B."/>
            <person name="Cannon C."/>
            <person name="Castanera R."/>
            <person name="Culley D."/>
            <person name="Daum C."/>
            <person name="Ezra D."/>
            <person name="Gonzalez J."/>
            <person name="Henrissat B."/>
            <person name="Kuo A."/>
            <person name="Liang C."/>
            <person name="Lipzen A."/>
            <person name="Lutzoni F."/>
            <person name="Magnuson J."/>
            <person name="Mondo S."/>
            <person name="Nolan M."/>
            <person name="Ohm R."/>
            <person name="Pangilinan J."/>
            <person name="Park H.-J."/>
            <person name="Ramirez L."/>
            <person name="Alfaro M."/>
            <person name="Sun H."/>
            <person name="Tritt A."/>
            <person name="Yoshinaga Y."/>
            <person name="Zwiers L.-H."/>
            <person name="Turgeon B."/>
            <person name="Goodwin S."/>
            <person name="Spatafora J."/>
            <person name="Crous P."/>
            <person name="Grigoriev I."/>
        </authorList>
    </citation>
    <scope>NUCLEOTIDE SEQUENCE</scope>
    <source>
        <strain evidence="2">SCOH1-5</strain>
    </source>
</reference>
<protein>
    <recommendedName>
        <fullName evidence="4">Mitochondrial glyco protein</fullName>
    </recommendedName>
</protein>
<gene>
    <name evidence="2" type="ORF">CERZMDRAFT_42011</name>
</gene>
<dbReference type="OrthoDB" id="278212at2759"/>
<dbReference type="Pfam" id="PF02330">
    <property type="entry name" value="MAM33"/>
    <property type="match status" value="1"/>
</dbReference>
<dbReference type="GO" id="GO:0005759">
    <property type="term" value="C:mitochondrial matrix"/>
    <property type="evidence" value="ECO:0007669"/>
    <property type="project" value="InterPro"/>
</dbReference>
<sequence>MLSLRALARSAPRTVSRCATTSIKPSFTSTLRTRISQQAPRSALFSTTRARFDEFSQQLAAKLDNEISIENDESAVEAGSDQNIVQFKDQNPFWTFEDVAGEQDVFLTRKYEDEQITVHFSIADFNTEMEEGYGEEDMALGDEDMDVQSGGANTKGAINKGSRADGNFKVAPEDSIAPADREELADEEDSGEAPQQFPVAVTVLIQRPDKGALKFYLTASDGAFMINQLVQLPKTVTGDAKALIREHPEQLYAGPPFQQLDEEVQGLLEHYLNARGVSEYLAQVVPDYIDGKEQKEYLGWLNRVKDFVE</sequence>
<evidence type="ECO:0000313" key="3">
    <source>
        <dbReference type="Proteomes" id="UP000799539"/>
    </source>
</evidence>
<dbReference type="InterPro" id="IPR036561">
    <property type="entry name" value="MAM33_sf"/>
</dbReference>
<evidence type="ECO:0008006" key="4">
    <source>
        <dbReference type="Google" id="ProtNLM"/>
    </source>
</evidence>
<dbReference type="Gene3D" id="3.10.280.10">
    <property type="entry name" value="Mitochondrial glycoprotein"/>
    <property type="match status" value="1"/>
</dbReference>
<dbReference type="EMBL" id="ML992674">
    <property type="protein sequence ID" value="KAF2211933.1"/>
    <property type="molecule type" value="Genomic_DNA"/>
</dbReference>
<dbReference type="GO" id="GO:0042256">
    <property type="term" value="P:cytosolic ribosome assembly"/>
    <property type="evidence" value="ECO:0007669"/>
    <property type="project" value="TreeGrafter"/>
</dbReference>
<accession>A0A6A6FEY2</accession>
<dbReference type="PANTHER" id="PTHR10826:SF1">
    <property type="entry name" value="COMPLEMENT COMPONENT 1 Q SUBCOMPONENT-BINDING PROTEIN, MITOCHONDRIAL"/>
    <property type="match status" value="1"/>
</dbReference>
<dbReference type="SUPFAM" id="SSF54529">
    <property type="entry name" value="Mitochondrial glycoprotein MAM33-like"/>
    <property type="match status" value="1"/>
</dbReference>
<keyword evidence="3" id="KW-1185">Reference proteome</keyword>
<proteinExistence type="predicted"/>
<dbReference type="PANTHER" id="PTHR10826">
    <property type="entry name" value="COMPLEMENT COMPONENT 1"/>
    <property type="match status" value="1"/>
</dbReference>
<dbReference type="Proteomes" id="UP000799539">
    <property type="component" value="Unassembled WGS sequence"/>
</dbReference>